<feature type="transmembrane region" description="Helical" evidence="7">
    <location>
        <begin position="240"/>
        <end position="257"/>
    </location>
</feature>
<evidence type="ECO:0000256" key="6">
    <source>
        <dbReference type="RuleBase" id="RU000688"/>
    </source>
</evidence>
<sequence length="317" mass="35067">MSSDANLTSAVSSLTLVGLAQLYEHRWHFFLMFSTCYVFMLFADILIVYIICSQPRFRRPMFVFVAAVLINSLAGSLAFYPKLLSDLASGQRFVEISRIACLGQAFVVFSVGGSSFMLLSAMAFDRYLSICRPLHYSTLMTPLMVGGLLLLCWLLPMCVVGGAVLLASRVPLCGSQVSRIYCDIYSFVFISCPGRAAMLMQAYGLLGGAVTVLAPVLFVLFSYSRILFISMRGTKGLNLRSLNTCIPHLLVFTNYAVSTGVELLQRRLQTGGETNQILASVLIFLIPNLCNPIVYGLKMKDVYTQVKRLKETTNIKN</sequence>
<keyword evidence="2 6" id="KW-0812">Transmembrane</keyword>
<dbReference type="GO" id="GO:0005886">
    <property type="term" value="C:plasma membrane"/>
    <property type="evidence" value="ECO:0007669"/>
    <property type="project" value="UniProtKB-SubCell"/>
</dbReference>
<keyword evidence="6" id="KW-0675">Receptor</keyword>
<dbReference type="SUPFAM" id="SSF81321">
    <property type="entry name" value="Family A G protein-coupled receptor-like"/>
    <property type="match status" value="1"/>
</dbReference>
<keyword evidence="7" id="KW-0716">Sensory transduction</keyword>
<feature type="transmembrane region" description="Helical" evidence="7">
    <location>
        <begin position="277"/>
        <end position="297"/>
    </location>
</feature>
<protein>
    <recommendedName>
        <fullName evidence="7">Olfactory receptor</fullName>
    </recommendedName>
</protein>
<evidence type="ECO:0000256" key="7">
    <source>
        <dbReference type="RuleBase" id="RU363047"/>
    </source>
</evidence>
<dbReference type="InterPro" id="IPR000725">
    <property type="entry name" value="Olfact_rcpt"/>
</dbReference>
<feature type="transmembrane region" description="Helical" evidence="7">
    <location>
        <begin position="205"/>
        <end position="228"/>
    </location>
</feature>
<dbReference type="GO" id="GO:0005549">
    <property type="term" value="F:odorant binding"/>
    <property type="evidence" value="ECO:0007669"/>
    <property type="project" value="TreeGrafter"/>
</dbReference>
<dbReference type="GO" id="GO:0004984">
    <property type="term" value="F:olfactory receptor activity"/>
    <property type="evidence" value="ECO:0007669"/>
    <property type="project" value="InterPro"/>
</dbReference>
<dbReference type="GO" id="GO:0004930">
    <property type="term" value="F:G protein-coupled receptor activity"/>
    <property type="evidence" value="ECO:0007669"/>
    <property type="project" value="UniProtKB-KW"/>
</dbReference>
<dbReference type="OMA" id="HRPMFVF"/>
<dbReference type="Gene3D" id="1.20.1070.10">
    <property type="entry name" value="Rhodopsin 7-helix transmembrane proteins"/>
    <property type="match status" value="1"/>
</dbReference>
<reference evidence="9" key="2">
    <citation type="submission" date="2025-08" db="UniProtKB">
        <authorList>
            <consortium name="Ensembl"/>
        </authorList>
    </citation>
    <scope>IDENTIFICATION</scope>
</reference>
<organism evidence="9 10">
    <name type="scientific">Cynoglossus semilaevis</name>
    <name type="common">Tongue sole</name>
    <dbReference type="NCBI Taxonomy" id="244447"/>
    <lineage>
        <taxon>Eukaryota</taxon>
        <taxon>Metazoa</taxon>
        <taxon>Chordata</taxon>
        <taxon>Craniata</taxon>
        <taxon>Vertebrata</taxon>
        <taxon>Euteleostomi</taxon>
        <taxon>Actinopterygii</taxon>
        <taxon>Neopterygii</taxon>
        <taxon>Teleostei</taxon>
        <taxon>Neoteleostei</taxon>
        <taxon>Acanthomorphata</taxon>
        <taxon>Carangaria</taxon>
        <taxon>Pleuronectiformes</taxon>
        <taxon>Pleuronectoidei</taxon>
        <taxon>Cynoglossidae</taxon>
        <taxon>Cynoglossinae</taxon>
        <taxon>Cynoglossus</taxon>
    </lineage>
</organism>
<dbReference type="InterPro" id="IPR017452">
    <property type="entry name" value="GPCR_Rhodpsn_7TM"/>
</dbReference>
<dbReference type="Ensembl" id="ENSCSET00000025436.1">
    <property type="protein sequence ID" value="ENSCSEP00000025103.1"/>
    <property type="gene ID" value="ENSCSEG00000016032.1"/>
</dbReference>
<evidence type="ECO:0000256" key="5">
    <source>
        <dbReference type="ARBA" id="ARBA00023224"/>
    </source>
</evidence>
<name>A0A3P8WCB8_CYNSE</name>
<proteinExistence type="inferred from homology"/>
<dbReference type="PANTHER" id="PTHR26451:SF860">
    <property type="entry name" value="ODORANT RECEPTOR-RELATED"/>
    <property type="match status" value="1"/>
</dbReference>
<feature type="transmembrane region" description="Helical" evidence="7">
    <location>
        <begin position="62"/>
        <end position="80"/>
    </location>
</feature>
<keyword evidence="3 7" id="KW-1133">Transmembrane helix</keyword>
<dbReference type="InParanoid" id="A0A3P8WCB8"/>
<dbReference type="PANTHER" id="PTHR26451">
    <property type="entry name" value="G_PROTEIN_RECEP_F1_2 DOMAIN-CONTAINING PROTEIN"/>
    <property type="match status" value="1"/>
</dbReference>
<dbReference type="PROSITE" id="PS00237">
    <property type="entry name" value="G_PROTEIN_RECEP_F1_1"/>
    <property type="match status" value="1"/>
</dbReference>
<keyword evidence="10" id="KW-1185">Reference proteome</keyword>
<keyword evidence="5 6" id="KW-0807">Transducer</keyword>
<feature type="domain" description="G-protein coupled receptors family 1 profile" evidence="8">
    <location>
        <begin position="43"/>
        <end position="295"/>
    </location>
</feature>
<evidence type="ECO:0000256" key="1">
    <source>
        <dbReference type="ARBA" id="ARBA00004141"/>
    </source>
</evidence>
<dbReference type="PROSITE" id="PS50262">
    <property type="entry name" value="G_PROTEIN_RECEP_F1_2"/>
    <property type="match status" value="1"/>
</dbReference>
<dbReference type="PRINTS" id="PR00245">
    <property type="entry name" value="OLFACTORYR"/>
</dbReference>
<dbReference type="Pfam" id="PF13853">
    <property type="entry name" value="7tm_4"/>
    <property type="match status" value="1"/>
</dbReference>
<evidence type="ECO:0000313" key="9">
    <source>
        <dbReference type="Ensembl" id="ENSCSEP00000025103.1"/>
    </source>
</evidence>
<keyword evidence="4 7" id="KW-0472">Membrane</keyword>
<feature type="transmembrane region" description="Helical" evidence="7">
    <location>
        <begin position="30"/>
        <end position="50"/>
    </location>
</feature>
<evidence type="ECO:0000313" key="10">
    <source>
        <dbReference type="Proteomes" id="UP000265120"/>
    </source>
</evidence>
<reference evidence="9" key="3">
    <citation type="submission" date="2025-09" db="UniProtKB">
        <authorList>
            <consortium name="Ensembl"/>
        </authorList>
    </citation>
    <scope>IDENTIFICATION</scope>
</reference>
<evidence type="ECO:0000256" key="3">
    <source>
        <dbReference type="ARBA" id="ARBA00022989"/>
    </source>
</evidence>
<keyword evidence="7" id="KW-1003">Cell membrane</keyword>
<comment type="subcellular location">
    <subcellularLocation>
        <location evidence="7">Cell membrane</location>
        <topology evidence="7">Multi-pass membrane protein</topology>
    </subcellularLocation>
    <subcellularLocation>
        <location evidence="1">Membrane</location>
        <topology evidence="1">Multi-pass membrane protein</topology>
    </subcellularLocation>
</comment>
<comment type="similarity">
    <text evidence="6">Belongs to the G-protein coupled receptor 1 family.</text>
</comment>
<evidence type="ECO:0000256" key="2">
    <source>
        <dbReference type="ARBA" id="ARBA00022692"/>
    </source>
</evidence>
<dbReference type="PRINTS" id="PR00237">
    <property type="entry name" value="GPCRRHODOPSN"/>
</dbReference>
<evidence type="ECO:0000256" key="4">
    <source>
        <dbReference type="ARBA" id="ARBA00023136"/>
    </source>
</evidence>
<dbReference type="InterPro" id="IPR000276">
    <property type="entry name" value="GPCR_Rhodpsn"/>
</dbReference>
<accession>A0A3P8WCB8</accession>
<dbReference type="AlphaFoldDB" id="A0A3P8WCB8"/>
<reference evidence="9 10" key="1">
    <citation type="journal article" date="2014" name="Nat. Genet.">
        <title>Whole-genome sequence of a flatfish provides insights into ZW sex chromosome evolution and adaptation to a benthic lifestyle.</title>
        <authorList>
            <person name="Chen S."/>
            <person name="Zhang G."/>
            <person name="Shao C."/>
            <person name="Huang Q."/>
            <person name="Liu G."/>
            <person name="Zhang P."/>
            <person name="Song W."/>
            <person name="An N."/>
            <person name="Chalopin D."/>
            <person name="Volff J.N."/>
            <person name="Hong Y."/>
            <person name="Li Q."/>
            <person name="Sha Z."/>
            <person name="Zhou H."/>
            <person name="Xie M."/>
            <person name="Yu Q."/>
            <person name="Liu Y."/>
            <person name="Xiang H."/>
            <person name="Wang N."/>
            <person name="Wu K."/>
            <person name="Yang C."/>
            <person name="Zhou Q."/>
            <person name="Liao X."/>
            <person name="Yang L."/>
            <person name="Hu Q."/>
            <person name="Zhang J."/>
            <person name="Meng L."/>
            <person name="Jin L."/>
            <person name="Tian Y."/>
            <person name="Lian J."/>
            <person name="Yang J."/>
            <person name="Miao G."/>
            <person name="Liu S."/>
            <person name="Liang Z."/>
            <person name="Yan F."/>
            <person name="Li Y."/>
            <person name="Sun B."/>
            <person name="Zhang H."/>
            <person name="Zhang J."/>
            <person name="Zhu Y."/>
            <person name="Du M."/>
            <person name="Zhao Y."/>
            <person name="Schartl M."/>
            <person name="Tang Q."/>
            <person name="Wang J."/>
        </authorList>
    </citation>
    <scope>NUCLEOTIDE SEQUENCE</scope>
</reference>
<evidence type="ECO:0000259" key="8">
    <source>
        <dbReference type="PROSITE" id="PS50262"/>
    </source>
</evidence>
<dbReference type="GeneTree" id="ENSGT01030000234640"/>
<feature type="transmembrane region" description="Helical" evidence="7">
    <location>
        <begin position="101"/>
        <end position="124"/>
    </location>
</feature>
<dbReference type="Proteomes" id="UP000265120">
    <property type="component" value="Chromosome 16"/>
</dbReference>
<dbReference type="InterPro" id="IPR052921">
    <property type="entry name" value="GPCR1_Superfamily_Member"/>
</dbReference>
<keyword evidence="6" id="KW-0297">G-protein coupled receptor</keyword>
<keyword evidence="7" id="KW-0552">Olfaction</keyword>
<feature type="transmembrane region" description="Helical" evidence="7">
    <location>
        <begin position="144"/>
        <end position="168"/>
    </location>
</feature>